<keyword evidence="4" id="KW-1185">Reference proteome</keyword>
<accession>A0A1P8UJ54</accession>
<dbReference type="NCBIfam" id="TIGR00082">
    <property type="entry name" value="rbfA"/>
    <property type="match status" value="1"/>
</dbReference>
<evidence type="ECO:0000313" key="3">
    <source>
        <dbReference type="EMBL" id="APZ43850.1"/>
    </source>
</evidence>
<comment type="subunit">
    <text evidence="2">Monomer. Binds 30S ribosomal subunits, but not 50S ribosomal subunits or 70S ribosomes.</text>
</comment>
<dbReference type="Gene3D" id="3.30.300.20">
    <property type="match status" value="1"/>
</dbReference>
<proteinExistence type="inferred from homology"/>
<protein>
    <recommendedName>
        <fullName evidence="2">Ribosome-binding factor A</fullName>
    </recommendedName>
</protein>
<dbReference type="PANTHER" id="PTHR33515">
    <property type="entry name" value="RIBOSOME-BINDING FACTOR A, CHLOROPLASTIC-RELATED"/>
    <property type="match status" value="1"/>
</dbReference>
<organism evidence="3 4">
    <name type="scientific">Acidihalobacter ferrooxydans</name>
    <dbReference type="NCBI Taxonomy" id="1765967"/>
    <lineage>
        <taxon>Bacteria</taxon>
        <taxon>Pseudomonadati</taxon>
        <taxon>Pseudomonadota</taxon>
        <taxon>Gammaproteobacteria</taxon>
        <taxon>Chromatiales</taxon>
        <taxon>Ectothiorhodospiraceae</taxon>
        <taxon>Acidihalobacter</taxon>
    </lineage>
</organism>
<dbReference type="InterPro" id="IPR015946">
    <property type="entry name" value="KH_dom-like_a/b"/>
</dbReference>
<dbReference type="GO" id="GO:0030490">
    <property type="term" value="P:maturation of SSU-rRNA"/>
    <property type="evidence" value="ECO:0007669"/>
    <property type="project" value="UniProtKB-UniRule"/>
</dbReference>
<evidence type="ECO:0000256" key="2">
    <source>
        <dbReference type="HAMAP-Rule" id="MF_00003"/>
    </source>
</evidence>
<sequence length="124" mass="14220">MPREFSRALRVGEQIHRELAVLIRTELKDPGVGMITLGDVEVSRDLAYARVYFTVLGDDAARTASESALRRASGFLRRELGRRMRLRIVPELRFVYDDSQAHGDRLDALIAKALRQDRERHSED</sequence>
<comment type="subcellular location">
    <subcellularLocation>
        <location evidence="2">Cytoplasm</location>
    </subcellularLocation>
</comment>
<dbReference type="RefSeq" id="WP_076837474.1">
    <property type="nucleotide sequence ID" value="NZ_CP019434.1"/>
</dbReference>
<dbReference type="STRING" id="1765967.BW247_12750"/>
<dbReference type="PANTHER" id="PTHR33515:SF1">
    <property type="entry name" value="RIBOSOME-BINDING FACTOR A, CHLOROPLASTIC-RELATED"/>
    <property type="match status" value="1"/>
</dbReference>
<name>A0A1P8UJ54_9GAMM</name>
<dbReference type="SUPFAM" id="SSF89919">
    <property type="entry name" value="Ribosome-binding factor A, RbfA"/>
    <property type="match status" value="1"/>
</dbReference>
<gene>
    <name evidence="2" type="primary">rbfA</name>
    <name evidence="3" type="ORF">BW247_12750</name>
</gene>
<dbReference type="AlphaFoldDB" id="A0A1P8UJ54"/>
<dbReference type="GO" id="GO:0043024">
    <property type="term" value="F:ribosomal small subunit binding"/>
    <property type="evidence" value="ECO:0007669"/>
    <property type="project" value="TreeGrafter"/>
</dbReference>
<dbReference type="Proteomes" id="UP000243807">
    <property type="component" value="Chromosome"/>
</dbReference>
<dbReference type="InterPro" id="IPR020053">
    <property type="entry name" value="Ribosome-bd_factorA_CS"/>
</dbReference>
<dbReference type="PROSITE" id="PS01319">
    <property type="entry name" value="RBFA"/>
    <property type="match status" value="1"/>
</dbReference>
<dbReference type="EMBL" id="CP019434">
    <property type="protein sequence ID" value="APZ43850.1"/>
    <property type="molecule type" value="Genomic_DNA"/>
</dbReference>
<dbReference type="InterPro" id="IPR000238">
    <property type="entry name" value="RbfA"/>
</dbReference>
<keyword evidence="1 2" id="KW-0690">Ribosome biogenesis</keyword>
<dbReference type="KEGG" id="afy:BW247_12750"/>
<reference evidence="3 4" key="1">
    <citation type="submission" date="2017-01" db="EMBL/GenBank/DDBJ databases">
        <title>Draft sequence of Acidihalobacter ferrooxidans strain DSM 14175 (strain V8).</title>
        <authorList>
            <person name="Khaleque H.N."/>
            <person name="Ramsay J.P."/>
            <person name="Murphy R.J.T."/>
            <person name="Kaksonen A.H."/>
            <person name="Boxall N.J."/>
            <person name="Watkin E.L.J."/>
        </authorList>
    </citation>
    <scope>NUCLEOTIDE SEQUENCE [LARGE SCALE GENOMIC DNA]</scope>
    <source>
        <strain evidence="3 4">V8</strain>
    </source>
</reference>
<evidence type="ECO:0000256" key="1">
    <source>
        <dbReference type="ARBA" id="ARBA00022517"/>
    </source>
</evidence>
<dbReference type="HAMAP" id="MF_00003">
    <property type="entry name" value="RbfA"/>
    <property type="match status" value="1"/>
</dbReference>
<evidence type="ECO:0000313" key="4">
    <source>
        <dbReference type="Proteomes" id="UP000243807"/>
    </source>
</evidence>
<comment type="function">
    <text evidence="2">One of several proteins that assist in the late maturation steps of the functional core of the 30S ribosomal subunit. Associates with free 30S ribosomal subunits (but not with 30S subunits that are part of 70S ribosomes or polysomes). Required for efficient processing of 16S rRNA. May interact with the 5'-terminal helix region of 16S rRNA.</text>
</comment>
<dbReference type="GO" id="GO:0005829">
    <property type="term" value="C:cytosol"/>
    <property type="evidence" value="ECO:0007669"/>
    <property type="project" value="TreeGrafter"/>
</dbReference>
<dbReference type="InterPro" id="IPR023799">
    <property type="entry name" value="RbfA_dom_sf"/>
</dbReference>
<keyword evidence="2" id="KW-0963">Cytoplasm</keyword>
<dbReference type="OrthoDB" id="307788at2"/>
<comment type="similarity">
    <text evidence="2">Belongs to the RbfA family.</text>
</comment>
<dbReference type="Pfam" id="PF02033">
    <property type="entry name" value="RBFA"/>
    <property type="match status" value="1"/>
</dbReference>